<dbReference type="InterPro" id="IPR011250">
    <property type="entry name" value="OMP/PagP_B-barrel"/>
</dbReference>
<evidence type="ECO:0000313" key="3">
    <source>
        <dbReference type="Proteomes" id="UP000576209"/>
    </source>
</evidence>
<evidence type="ECO:0000256" key="1">
    <source>
        <dbReference type="SAM" id="SignalP"/>
    </source>
</evidence>
<sequence>MKFIFTLLLCCLFVGQAEVSAQEYKTAVGIRLGSPLALSLKAFPFNDHLAIEAMLGYRNRNYFGYKYSQYSAGGLLQWHGDPQILDGLRYYIGGGASAYVWKWNDDIFGDGSSDVRVGAHGNIGLDYAFPDTPINVSIDYVPTFFVGEEYLESSFSSHYALSARYVLGR</sequence>
<name>A0A840EBW1_9BACT</name>
<dbReference type="Proteomes" id="UP000576209">
    <property type="component" value="Unassembled WGS sequence"/>
</dbReference>
<dbReference type="Gene3D" id="2.40.160.20">
    <property type="match status" value="1"/>
</dbReference>
<feature type="signal peptide" evidence="1">
    <location>
        <begin position="1"/>
        <end position="21"/>
    </location>
</feature>
<dbReference type="EMBL" id="JACIFF010000011">
    <property type="protein sequence ID" value="MBB4080995.1"/>
    <property type="molecule type" value="Genomic_DNA"/>
</dbReference>
<keyword evidence="3" id="KW-1185">Reference proteome</keyword>
<comment type="caution">
    <text evidence="2">The sequence shown here is derived from an EMBL/GenBank/DDBJ whole genome shotgun (WGS) entry which is preliminary data.</text>
</comment>
<dbReference type="AlphaFoldDB" id="A0A840EBW1"/>
<feature type="chain" id="PRO_5032603339" evidence="1">
    <location>
        <begin position="22"/>
        <end position="169"/>
    </location>
</feature>
<gene>
    <name evidence="2" type="ORF">GGR28_003636</name>
</gene>
<organism evidence="2 3">
    <name type="scientific">Neolewinella aquimaris</name>
    <dbReference type="NCBI Taxonomy" id="1835722"/>
    <lineage>
        <taxon>Bacteria</taxon>
        <taxon>Pseudomonadati</taxon>
        <taxon>Bacteroidota</taxon>
        <taxon>Saprospiria</taxon>
        <taxon>Saprospirales</taxon>
        <taxon>Lewinellaceae</taxon>
        <taxon>Neolewinella</taxon>
    </lineage>
</organism>
<proteinExistence type="predicted"/>
<dbReference type="RefSeq" id="WP_183497222.1">
    <property type="nucleotide sequence ID" value="NZ_JACIFF010000011.1"/>
</dbReference>
<accession>A0A840EBW1</accession>
<keyword evidence="1" id="KW-0732">Signal</keyword>
<evidence type="ECO:0000313" key="2">
    <source>
        <dbReference type="EMBL" id="MBB4080995.1"/>
    </source>
</evidence>
<protein>
    <submittedName>
        <fullName evidence="2">Outer membrane protein W</fullName>
    </submittedName>
</protein>
<reference evidence="2 3" key="1">
    <citation type="submission" date="2020-08" db="EMBL/GenBank/DDBJ databases">
        <title>Genomic Encyclopedia of Type Strains, Phase IV (KMG-IV): sequencing the most valuable type-strain genomes for metagenomic binning, comparative biology and taxonomic classification.</title>
        <authorList>
            <person name="Goeker M."/>
        </authorList>
    </citation>
    <scope>NUCLEOTIDE SEQUENCE [LARGE SCALE GENOMIC DNA]</scope>
    <source>
        <strain evidence="2 3">DSM 105137</strain>
    </source>
</reference>
<dbReference type="SUPFAM" id="SSF56925">
    <property type="entry name" value="OMPA-like"/>
    <property type="match status" value="1"/>
</dbReference>